<dbReference type="SUPFAM" id="SSF55874">
    <property type="entry name" value="ATPase domain of HSP90 chaperone/DNA topoisomerase II/histidine kinase"/>
    <property type="match status" value="1"/>
</dbReference>
<gene>
    <name evidence="9" type="ORF">H8K26_16430</name>
</gene>
<proteinExistence type="predicted"/>
<dbReference type="Pfam" id="PF00512">
    <property type="entry name" value="HisKA"/>
    <property type="match status" value="1"/>
</dbReference>
<evidence type="ECO:0000313" key="10">
    <source>
        <dbReference type="Proteomes" id="UP000637632"/>
    </source>
</evidence>
<feature type="domain" description="Histidine kinase" evidence="6">
    <location>
        <begin position="886"/>
        <end position="1105"/>
    </location>
</feature>
<feature type="domain" description="PAC" evidence="8">
    <location>
        <begin position="832"/>
        <end position="882"/>
    </location>
</feature>
<dbReference type="RefSeq" id="WP_190480960.1">
    <property type="nucleotide sequence ID" value="NZ_JACOFT010000007.1"/>
</dbReference>
<dbReference type="PROSITE" id="PS50113">
    <property type="entry name" value="PAC"/>
    <property type="match status" value="2"/>
</dbReference>
<dbReference type="PANTHER" id="PTHR43304">
    <property type="entry name" value="PHYTOCHROME-LIKE PROTEIN CPH1"/>
    <property type="match status" value="1"/>
</dbReference>
<evidence type="ECO:0000256" key="3">
    <source>
        <dbReference type="ARBA" id="ARBA00022553"/>
    </source>
</evidence>
<dbReference type="InterPro" id="IPR013655">
    <property type="entry name" value="PAS_fold_3"/>
</dbReference>
<sequence>MLPPEYPENEALRLSTLRECRLLDSQPEERFDRITRLARQIFHTDIALISLIDEERQWFKSRQGLEAQETHRDISFCGHAILSSDVYVVEDASKDIRFSDNPLVLGAPNIRFYAGAPLHTKNGQRIGTLCIIDSEARILTTQELASLRDLADCVEHEIANEQAHRQHDALLTLARITSLTFDDPQTLLRETLALGCEYLKLSTGIISKNEGDNIYVSVLQSALETLYEGQLFPKNQTYSDLLKVDEGVVCIEHIAQSKYSDHPSYQRFRQETYIGIPLFLEGHRYGTLGFSDDYPRATAYSEVEIEFINVLGDWVNSTLKRLALDHALELQQKLNDAVARAQSQFIKGRDKREGIRTLLNDIVLLTGSRYGQVCKVQQGKTGDYILKNYVSAEVSENADRTTSGDDKNDFTMEAATRSLDAQFAQVLSTGQAISGKGISGALHRFLCVPVYYNGDIVATIGLANSSNDYDQQTIDFLQPVLITIGQLINAAKVQRQHEEGERRLANIIEGTNIGTWECDIASGETVYNERWAEMLGYTLAELQPTTVQTWLDMCHPEDLKRSTAMLEKHFKGELPYFDLVSRMRHKDGHWIWIRDRGCVVSWSEDGKPLVMSGSHQDVTQERLAEEKLAHAYALLEQSNTAARIGTWEFDIQSRKVFWSQVTRQIHEVSDDYESDADHALLFYKPGKNRDRILQLMREAIADGKKFDEEFEIITAKQKQCWVRAIGLPYYQDDQIVRIYGIFQDISDSKANAEALRDQAAHTEAILDNVLDGIVTIDHTGKVDAYNAAAAKIFGYNKEEVIGRNFNMLLPVWDDGSRNQKIRQNAFEEGIGVTQEVEARRKDGSIFPLDLSVSTVRRRGHPLYIGLVRDITERKRLERIKNEFISTVSHELRTPLTSISGALGLVLGGATGALPKNLAPLLTIASKNSQRLTFLINDLLDMEKLSAGQMHFNIQNYPLNYLLTQALESNLTFGTQRKIHLQLQAPVPDVTVAVDSQRLMQILSNLLSNAIKYSPENETVEISAAIGTNTVRISVRDHGEGIPAEFHSRIFQKFAQADSSNTREKGGTGLGLAISRELVEHMGGNIGFDSGLHKGAHFYIDLPIAAPRPLMPVSQ</sequence>
<dbReference type="SUPFAM" id="SSF55781">
    <property type="entry name" value="GAF domain-like"/>
    <property type="match status" value="3"/>
</dbReference>
<dbReference type="InterPro" id="IPR036097">
    <property type="entry name" value="HisK_dim/P_sf"/>
</dbReference>
<protein>
    <recommendedName>
        <fullName evidence="2">histidine kinase</fullName>
        <ecNumber evidence="2">2.7.13.3</ecNumber>
    </recommendedName>
</protein>
<dbReference type="InterPro" id="IPR003661">
    <property type="entry name" value="HisK_dim/P_dom"/>
</dbReference>
<dbReference type="CDD" id="cd16922">
    <property type="entry name" value="HATPase_EvgS-ArcB-TorS-like"/>
    <property type="match status" value="1"/>
</dbReference>
<keyword evidence="5" id="KW-0418">Kinase</keyword>
<keyword evidence="4" id="KW-0808">Transferase</keyword>
<dbReference type="Pfam" id="PF01590">
    <property type="entry name" value="GAF"/>
    <property type="match status" value="2"/>
</dbReference>
<name>A0ABR6XJU9_9BURK</name>
<dbReference type="InterPro" id="IPR005467">
    <property type="entry name" value="His_kinase_dom"/>
</dbReference>
<keyword evidence="10" id="KW-1185">Reference proteome</keyword>
<dbReference type="SMART" id="SM00065">
    <property type="entry name" value="GAF"/>
    <property type="match status" value="2"/>
</dbReference>
<dbReference type="InterPro" id="IPR052162">
    <property type="entry name" value="Sensor_kinase/Photoreceptor"/>
</dbReference>
<evidence type="ECO:0000259" key="7">
    <source>
        <dbReference type="PROSITE" id="PS50112"/>
    </source>
</evidence>
<accession>A0ABR6XJU9</accession>
<dbReference type="Gene3D" id="3.30.565.10">
    <property type="entry name" value="Histidine kinase-like ATPase, C-terminal domain"/>
    <property type="match status" value="1"/>
</dbReference>
<organism evidence="9 10">
    <name type="scientific">Undibacterium aquatile</name>
    <dbReference type="NCBI Taxonomy" id="1537398"/>
    <lineage>
        <taxon>Bacteria</taxon>
        <taxon>Pseudomonadati</taxon>
        <taxon>Pseudomonadota</taxon>
        <taxon>Betaproteobacteria</taxon>
        <taxon>Burkholderiales</taxon>
        <taxon>Oxalobacteraceae</taxon>
        <taxon>Undibacterium</taxon>
    </lineage>
</organism>
<dbReference type="CDD" id="cd00082">
    <property type="entry name" value="HisKA"/>
    <property type="match status" value="1"/>
</dbReference>
<dbReference type="CDD" id="cd00130">
    <property type="entry name" value="PAS"/>
    <property type="match status" value="2"/>
</dbReference>
<evidence type="ECO:0000313" key="9">
    <source>
        <dbReference type="EMBL" id="MBC3813030.1"/>
    </source>
</evidence>
<dbReference type="SMART" id="SM00387">
    <property type="entry name" value="HATPase_c"/>
    <property type="match status" value="1"/>
</dbReference>
<dbReference type="InterPro" id="IPR000014">
    <property type="entry name" value="PAS"/>
</dbReference>
<feature type="domain" description="PAS" evidence="7">
    <location>
        <begin position="500"/>
        <end position="573"/>
    </location>
</feature>
<dbReference type="Pfam" id="PF08447">
    <property type="entry name" value="PAS_3"/>
    <property type="match status" value="2"/>
</dbReference>
<dbReference type="Proteomes" id="UP000637632">
    <property type="component" value="Unassembled WGS sequence"/>
</dbReference>
<dbReference type="PROSITE" id="PS50109">
    <property type="entry name" value="HIS_KIN"/>
    <property type="match status" value="1"/>
</dbReference>
<dbReference type="EC" id="2.7.13.3" evidence="2"/>
<dbReference type="Gene3D" id="1.10.287.130">
    <property type="match status" value="1"/>
</dbReference>
<evidence type="ECO:0000256" key="2">
    <source>
        <dbReference type="ARBA" id="ARBA00012438"/>
    </source>
</evidence>
<dbReference type="InterPro" id="IPR000700">
    <property type="entry name" value="PAS-assoc_C"/>
</dbReference>
<reference evidence="9 10" key="1">
    <citation type="submission" date="2020-08" db="EMBL/GenBank/DDBJ databases">
        <title>Novel species isolated from subtropical streams in China.</title>
        <authorList>
            <person name="Lu H."/>
        </authorList>
    </citation>
    <scope>NUCLEOTIDE SEQUENCE [LARGE SCALE GENOMIC DNA]</scope>
    <source>
        <strain evidence="9 10">CCTCC AB 2015119</strain>
    </source>
</reference>
<evidence type="ECO:0000259" key="6">
    <source>
        <dbReference type="PROSITE" id="PS50109"/>
    </source>
</evidence>
<keyword evidence="3" id="KW-0597">Phosphoprotein</keyword>
<dbReference type="InterPro" id="IPR004358">
    <property type="entry name" value="Sig_transdc_His_kin-like_C"/>
</dbReference>
<dbReference type="InterPro" id="IPR035965">
    <property type="entry name" value="PAS-like_dom_sf"/>
</dbReference>
<dbReference type="InterPro" id="IPR029016">
    <property type="entry name" value="GAF-like_dom_sf"/>
</dbReference>
<dbReference type="InterPro" id="IPR003594">
    <property type="entry name" value="HATPase_dom"/>
</dbReference>
<dbReference type="Gene3D" id="3.30.450.40">
    <property type="match status" value="2"/>
</dbReference>
<dbReference type="PROSITE" id="PS50112">
    <property type="entry name" value="PAS"/>
    <property type="match status" value="2"/>
</dbReference>
<comment type="catalytic activity">
    <reaction evidence="1">
        <text>ATP + protein L-histidine = ADP + protein N-phospho-L-histidine.</text>
        <dbReference type="EC" id="2.7.13.3"/>
    </reaction>
</comment>
<dbReference type="Pfam" id="PF02518">
    <property type="entry name" value="HATPase_c"/>
    <property type="match status" value="1"/>
</dbReference>
<evidence type="ECO:0000259" key="8">
    <source>
        <dbReference type="PROSITE" id="PS50113"/>
    </source>
</evidence>
<dbReference type="SUPFAM" id="SSF47384">
    <property type="entry name" value="Homodimeric domain of signal transducing histidine kinase"/>
    <property type="match status" value="1"/>
</dbReference>
<evidence type="ECO:0000256" key="4">
    <source>
        <dbReference type="ARBA" id="ARBA00022679"/>
    </source>
</evidence>
<dbReference type="SMART" id="SM00086">
    <property type="entry name" value="PAC"/>
    <property type="match status" value="3"/>
</dbReference>
<dbReference type="PRINTS" id="PR00344">
    <property type="entry name" value="BCTRLSENSOR"/>
</dbReference>
<dbReference type="SMART" id="SM00091">
    <property type="entry name" value="PAS"/>
    <property type="match status" value="2"/>
</dbReference>
<dbReference type="InterPro" id="IPR036890">
    <property type="entry name" value="HATPase_C_sf"/>
</dbReference>
<dbReference type="SMART" id="SM00388">
    <property type="entry name" value="HisKA"/>
    <property type="match status" value="1"/>
</dbReference>
<evidence type="ECO:0000256" key="1">
    <source>
        <dbReference type="ARBA" id="ARBA00000085"/>
    </source>
</evidence>
<dbReference type="SUPFAM" id="SSF55785">
    <property type="entry name" value="PYP-like sensor domain (PAS domain)"/>
    <property type="match status" value="3"/>
</dbReference>
<dbReference type="InterPro" id="IPR001610">
    <property type="entry name" value="PAC"/>
</dbReference>
<feature type="domain" description="PAC" evidence="8">
    <location>
        <begin position="577"/>
        <end position="630"/>
    </location>
</feature>
<dbReference type="Pfam" id="PF13426">
    <property type="entry name" value="PAS_9"/>
    <property type="match status" value="1"/>
</dbReference>
<feature type="domain" description="PAS" evidence="7">
    <location>
        <begin position="758"/>
        <end position="810"/>
    </location>
</feature>
<dbReference type="InterPro" id="IPR003018">
    <property type="entry name" value="GAF"/>
</dbReference>
<dbReference type="PANTHER" id="PTHR43304:SF1">
    <property type="entry name" value="PAC DOMAIN-CONTAINING PROTEIN"/>
    <property type="match status" value="1"/>
</dbReference>
<dbReference type="EMBL" id="JACOFT010000007">
    <property type="protein sequence ID" value="MBC3813030.1"/>
    <property type="molecule type" value="Genomic_DNA"/>
</dbReference>
<comment type="caution">
    <text evidence="9">The sequence shown here is derived from an EMBL/GenBank/DDBJ whole genome shotgun (WGS) entry which is preliminary data.</text>
</comment>
<dbReference type="NCBIfam" id="TIGR00229">
    <property type="entry name" value="sensory_box"/>
    <property type="match status" value="2"/>
</dbReference>
<dbReference type="Gene3D" id="3.30.450.20">
    <property type="entry name" value="PAS domain"/>
    <property type="match status" value="3"/>
</dbReference>
<evidence type="ECO:0000256" key="5">
    <source>
        <dbReference type="ARBA" id="ARBA00022777"/>
    </source>
</evidence>